<protein>
    <submittedName>
        <fullName evidence="1">Uncharacterized protein</fullName>
    </submittedName>
</protein>
<reference evidence="2" key="1">
    <citation type="submission" date="2014-03" db="EMBL/GenBank/DDBJ databases">
        <title>The Genome Sequence of Puccinia striiformis f. sp. tritici PST-78.</title>
        <authorList>
            <consortium name="The Broad Institute Genome Sequencing Platform"/>
            <person name="Cuomo C."/>
            <person name="Hulbert S."/>
            <person name="Chen X."/>
            <person name="Walker B."/>
            <person name="Young S.K."/>
            <person name="Zeng Q."/>
            <person name="Gargeya S."/>
            <person name="Fitzgerald M."/>
            <person name="Haas B."/>
            <person name="Abouelleil A."/>
            <person name="Alvarado L."/>
            <person name="Arachchi H.M."/>
            <person name="Berlin A.M."/>
            <person name="Chapman S.B."/>
            <person name="Goldberg J."/>
            <person name="Griggs A."/>
            <person name="Gujja S."/>
            <person name="Hansen M."/>
            <person name="Howarth C."/>
            <person name="Imamovic A."/>
            <person name="Larimer J."/>
            <person name="McCowan C."/>
            <person name="Montmayeur A."/>
            <person name="Murphy C."/>
            <person name="Neiman D."/>
            <person name="Pearson M."/>
            <person name="Priest M."/>
            <person name="Roberts A."/>
            <person name="Saif S."/>
            <person name="Shea T."/>
            <person name="Sisk P."/>
            <person name="Sykes S."/>
            <person name="Wortman J."/>
            <person name="Nusbaum C."/>
            <person name="Birren B."/>
        </authorList>
    </citation>
    <scope>NUCLEOTIDE SEQUENCE [LARGE SCALE GENOMIC DNA]</scope>
    <source>
        <strain evidence="2">race PST-78</strain>
    </source>
</reference>
<evidence type="ECO:0000313" key="2">
    <source>
        <dbReference type="Proteomes" id="UP000054564"/>
    </source>
</evidence>
<name>A0A0L0UPY4_9BASI</name>
<dbReference type="AlphaFoldDB" id="A0A0L0UPY4"/>
<comment type="caution">
    <text evidence="1">The sequence shown here is derived from an EMBL/GenBank/DDBJ whole genome shotgun (WGS) entry which is preliminary data.</text>
</comment>
<keyword evidence="2" id="KW-1185">Reference proteome</keyword>
<sequence>MTSATAGINCSDKSVRLVIRPACSSSPWTWPPNKRSDRLVRAVDQREHLLEQLSPTSCRTARSKNCLDRPAQELIGPACPNNYFRQSADMKGLGQNWGLKRIHPVQL</sequence>
<proteinExistence type="predicted"/>
<dbReference type="Proteomes" id="UP000054564">
    <property type="component" value="Unassembled WGS sequence"/>
</dbReference>
<accession>A0A0L0UPY4</accession>
<dbReference type="OrthoDB" id="2516383at2759"/>
<organism evidence="1 2">
    <name type="scientific">Puccinia striiformis f. sp. tritici PST-78</name>
    <dbReference type="NCBI Taxonomy" id="1165861"/>
    <lineage>
        <taxon>Eukaryota</taxon>
        <taxon>Fungi</taxon>
        <taxon>Dikarya</taxon>
        <taxon>Basidiomycota</taxon>
        <taxon>Pucciniomycotina</taxon>
        <taxon>Pucciniomycetes</taxon>
        <taxon>Pucciniales</taxon>
        <taxon>Pucciniaceae</taxon>
        <taxon>Puccinia</taxon>
    </lineage>
</organism>
<evidence type="ECO:0000313" key="1">
    <source>
        <dbReference type="EMBL" id="KNE88976.1"/>
    </source>
</evidence>
<dbReference type="EMBL" id="AJIL01000632">
    <property type="protein sequence ID" value="KNE88976.1"/>
    <property type="molecule type" value="Genomic_DNA"/>
</dbReference>
<gene>
    <name evidence="1" type="ORF">PSTG_17571</name>
</gene>